<dbReference type="Proteomes" id="UP001144347">
    <property type="component" value="Unassembled WGS sequence"/>
</dbReference>
<proteinExistence type="predicted"/>
<reference evidence="2" key="1">
    <citation type="submission" date="2022-12" db="EMBL/GenBank/DDBJ databases">
        <title>Genome sequence of HCMS5-2.</title>
        <authorList>
            <person name="Woo H."/>
        </authorList>
    </citation>
    <scope>NUCLEOTIDE SEQUENCE</scope>
    <source>
        <strain evidence="2">HCMS5-2</strain>
    </source>
</reference>
<gene>
    <name evidence="2" type="ORF">O0955_13670</name>
</gene>
<keyword evidence="3" id="KW-1185">Reference proteome</keyword>
<sequence length="111" mass="12698">MFLHFGHSERLLNYYEDESAVCDNCGEKALTYRIVQKYYQIQGIPFLPAHKYTGVSCENCMYGHNNVISENAKRYEKLSKTPLYLYSGALVLSLTFLSLIVLACLSIIFPD</sequence>
<name>A0ABT4LAV7_9SPHI</name>
<dbReference type="EMBL" id="JAPWGM010000004">
    <property type="protein sequence ID" value="MCZ4245056.1"/>
    <property type="molecule type" value="Genomic_DNA"/>
</dbReference>
<feature type="transmembrane region" description="Helical" evidence="1">
    <location>
        <begin position="83"/>
        <end position="109"/>
    </location>
</feature>
<evidence type="ECO:0000313" key="3">
    <source>
        <dbReference type="Proteomes" id="UP001144347"/>
    </source>
</evidence>
<evidence type="ECO:0008006" key="4">
    <source>
        <dbReference type="Google" id="ProtNLM"/>
    </source>
</evidence>
<keyword evidence="1" id="KW-0472">Membrane</keyword>
<dbReference type="RefSeq" id="WP_269428108.1">
    <property type="nucleotide sequence ID" value="NZ_JAPWGM010000004.1"/>
</dbReference>
<comment type="caution">
    <text evidence="2">The sequence shown here is derived from an EMBL/GenBank/DDBJ whole genome shotgun (WGS) entry which is preliminary data.</text>
</comment>
<accession>A0ABT4LAV7</accession>
<keyword evidence="1" id="KW-1133">Transmembrane helix</keyword>
<organism evidence="2 3">
    <name type="scientific">Pedobacter punctiformis</name>
    <dbReference type="NCBI Taxonomy" id="3004097"/>
    <lineage>
        <taxon>Bacteria</taxon>
        <taxon>Pseudomonadati</taxon>
        <taxon>Bacteroidota</taxon>
        <taxon>Sphingobacteriia</taxon>
        <taxon>Sphingobacteriales</taxon>
        <taxon>Sphingobacteriaceae</taxon>
        <taxon>Pedobacter</taxon>
    </lineage>
</organism>
<keyword evidence="1" id="KW-0812">Transmembrane</keyword>
<protein>
    <recommendedName>
        <fullName evidence="4">Zinc-ribbon 15 domain-containing protein</fullName>
    </recommendedName>
</protein>
<evidence type="ECO:0000313" key="2">
    <source>
        <dbReference type="EMBL" id="MCZ4245056.1"/>
    </source>
</evidence>
<evidence type="ECO:0000256" key="1">
    <source>
        <dbReference type="SAM" id="Phobius"/>
    </source>
</evidence>